<dbReference type="PANTHER" id="PTHR18460:SF3">
    <property type="entry name" value="TELO2-INTERACTING PROTEIN 1 HOMOLOG"/>
    <property type="match status" value="1"/>
</dbReference>
<sequence length="1106" mass="121421">METRVALCAQLARLLRPVDVAAASQTRQEATAELKRVLEEVAAEYASSPEPNGHEEAAAIVAGVDDMVALSLHRVLLARVQPTSESSVQERAFAALAAVLPHCVARLPLSTRVEMLQTCVLFLPTPAAAQESATDATLRLSSQPEELRVSVLTCLEALCRAEPSVVRVLSSSASSDHVHFLAYVVSCLLEIAQHDRCRAAARLSIHVLTCVVDSVASVDVLRQFFPGISIGMWKCVDAPLQSSKVIVGALECLAKAFKRCLPSSLTPEPVYSLDTLRKLPSEPSSDASTDVVDAWQEQSTSNIDLLFARLLSSTSKLNTQPWSVQCAVVALCETVVLACRRSVLATSFSRCFEALMVRRVHAIVSVAEAAEAALQQLQTQLPVDEWLQLETQFTQRFHEHLATLALQCGSELESASVHRMEILIGYLQFLGVARFQSALDDSLASTFLSLARVMAFDVVDIDLLRHETLQIGDKSLVVPHFQKRFQHFHDDATISVATRLLRNVGAVATPALVVETAFTRLQEDESTAETLVILNECLRAHVGETMTNGVDVHLVGRLLDDLLLLPQWTAPQGHVTTVALLIETIGITVEVVGAQFDEFLLYALYPLVEKLGARASQIERAALTTLQKVAFVCGYGDDIHALCEANMDYFVDALCARLAHLELYPQTPLVVEGLLRHTRIASLPLVDEITRALLRCVDLYQDDEGHSGVLLKALELLISSLTTNEEEQTKKPGGEHEEANTMSKLSRFLQELRAWSEPLSTETGETTETEEIKPRVVEVTSDTEDSEESMVKRAKAAMPIEYGESDPLEGRDDDGDADEANGGEGESLPPLRFQSQVVEILERCSYFVTDADPITCCLVLATMERGFVYLEPRRQELLPLIHRLWSSIIHRLSVTNRPILTATVRLVTTLAQVAGDFIGDRFVETVWPPLRSILQQMDPNLKDPRASAKAVTSLTRSMLLLSTEGGQEPDTSLSEALTTTVPASHRKTQEDRLLEAVLVCLSTVCRQCVTVSSLVPEMTTVCAVFLSGSQPERIVMAAHDVMDALAKLNGDEVFVAMAQRAQWVPPQPPSSRFPVLSAQAIGKYSSKDKYERDQAALIVARLQRQR</sequence>
<dbReference type="AlphaFoldDB" id="A0A8K1FRB0"/>
<evidence type="ECO:0000256" key="1">
    <source>
        <dbReference type="SAM" id="MobiDB-lite"/>
    </source>
</evidence>
<comment type="caution">
    <text evidence="3">The sequence shown here is derived from an EMBL/GenBank/DDBJ whole genome shotgun (WGS) entry which is preliminary data.</text>
</comment>
<accession>A0A8K1FRB0</accession>
<dbReference type="EMBL" id="SPLM01000002">
    <property type="protein sequence ID" value="TMW68807.1"/>
    <property type="molecule type" value="Genomic_DNA"/>
</dbReference>
<dbReference type="SUPFAM" id="SSF48371">
    <property type="entry name" value="ARM repeat"/>
    <property type="match status" value="1"/>
</dbReference>
<evidence type="ECO:0000259" key="2">
    <source>
        <dbReference type="Pfam" id="PF24181"/>
    </source>
</evidence>
<dbReference type="Pfam" id="PF24176">
    <property type="entry name" value="TPR_TTI1_2nd"/>
    <property type="match status" value="1"/>
</dbReference>
<dbReference type="PANTHER" id="PTHR18460">
    <property type="entry name" value="TEL2 INTERACTING PROTEIN 1 TTI1 FAMILY MEMBER"/>
    <property type="match status" value="1"/>
</dbReference>
<dbReference type="OrthoDB" id="49511at2759"/>
<feature type="domain" description="TTI1 C-terminal TPR" evidence="2">
    <location>
        <begin position="746"/>
        <end position="1053"/>
    </location>
</feature>
<dbReference type="GO" id="GO:0005737">
    <property type="term" value="C:cytoplasm"/>
    <property type="evidence" value="ECO:0007669"/>
    <property type="project" value="TreeGrafter"/>
</dbReference>
<dbReference type="Proteomes" id="UP000794436">
    <property type="component" value="Unassembled WGS sequence"/>
</dbReference>
<dbReference type="InterPro" id="IPR052587">
    <property type="entry name" value="TELO2-interacting_protein_1"/>
</dbReference>
<dbReference type="InterPro" id="IPR016024">
    <property type="entry name" value="ARM-type_fold"/>
</dbReference>
<protein>
    <recommendedName>
        <fullName evidence="2">TTI1 C-terminal TPR domain-containing protein</fullName>
    </recommendedName>
</protein>
<dbReference type="Pfam" id="PF21547">
    <property type="entry name" value="TTI1"/>
    <property type="match status" value="1"/>
</dbReference>
<feature type="region of interest" description="Disordered" evidence="1">
    <location>
        <begin position="756"/>
        <end position="829"/>
    </location>
</feature>
<dbReference type="Pfam" id="PF24181">
    <property type="entry name" value="TPR_TTI1_C"/>
    <property type="match status" value="1"/>
</dbReference>
<name>A0A8K1FRB0_PYTOL</name>
<reference evidence="3" key="1">
    <citation type="submission" date="2019-03" db="EMBL/GenBank/DDBJ databases">
        <title>Long read genome sequence of the mycoparasitic Pythium oligandrum ATCC 38472 isolated from sugarbeet rhizosphere.</title>
        <authorList>
            <person name="Gaulin E."/>
        </authorList>
    </citation>
    <scope>NUCLEOTIDE SEQUENCE</scope>
    <source>
        <strain evidence="3">ATCC 38472_TT</strain>
    </source>
</reference>
<feature type="compositionally biased region" description="Acidic residues" evidence="1">
    <location>
        <begin position="803"/>
        <end position="821"/>
    </location>
</feature>
<gene>
    <name evidence="3" type="ORF">Poli38472_006275</name>
</gene>
<dbReference type="InterPro" id="IPR049362">
    <property type="entry name" value="TTI1_rpt"/>
</dbReference>
<evidence type="ECO:0000313" key="4">
    <source>
        <dbReference type="Proteomes" id="UP000794436"/>
    </source>
</evidence>
<evidence type="ECO:0000313" key="3">
    <source>
        <dbReference type="EMBL" id="TMW68807.1"/>
    </source>
</evidence>
<proteinExistence type="predicted"/>
<dbReference type="InterPro" id="IPR057567">
    <property type="entry name" value="TPR_TTI1_C"/>
</dbReference>
<organism evidence="3 4">
    <name type="scientific">Pythium oligandrum</name>
    <name type="common">Mycoparasitic fungus</name>
    <dbReference type="NCBI Taxonomy" id="41045"/>
    <lineage>
        <taxon>Eukaryota</taxon>
        <taxon>Sar</taxon>
        <taxon>Stramenopiles</taxon>
        <taxon>Oomycota</taxon>
        <taxon>Peronosporomycetes</taxon>
        <taxon>Pythiales</taxon>
        <taxon>Pythiaceae</taxon>
        <taxon>Pythium</taxon>
    </lineage>
</organism>
<keyword evidence="4" id="KW-1185">Reference proteome</keyword>